<sequence>MKYLMTVLLVLSFIKSEAQDQDSKMTTGFFGVEMKDNKKDIVGSPYIDANFSQYTITGHKTNDVPSLRYNNYSDQMEYMKDKASYDLDRVNNMIVSLRNGNKTYVYLDEYFVGNDSKSGYLQVLLSGSKSTLYKKEAVIIQEKLVKEDVMDVGKKIQEYSTSKPQYFLKLNDKVVAVPQKKGDFNDLFTDNESKDFIKKNKISSTKEQDLIKLVNFLNK</sequence>
<name>A0A1M6Z5N7_9FLAO</name>
<dbReference type="EMBL" id="BMFL01000001">
    <property type="protein sequence ID" value="GGE87124.1"/>
    <property type="molecule type" value="Genomic_DNA"/>
</dbReference>
<gene>
    <name evidence="1" type="ORF">GCM10010984_01130</name>
    <name evidence="2" type="ORF">SAMN05443634_107175</name>
</gene>
<dbReference type="OrthoDB" id="978006at2"/>
<dbReference type="Proteomes" id="UP000184120">
    <property type="component" value="Unassembled WGS sequence"/>
</dbReference>
<keyword evidence="4" id="KW-1185">Reference proteome</keyword>
<proteinExistence type="predicted"/>
<dbReference type="RefSeq" id="WP_143147296.1">
    <property type="nucleotide sequence ID" value="NZ_BMFL01000001.1"/>
</dbReference>
<reference evidence="1" key="1">
    <citation type="journal article" date="2014" name="Int. J. Syst. Evol. Microbiol.">
        <title>Complete genome of a new Firmicutes species belonging to the dominant human colonic microbiota ('Ruminococcus bicirculans') reveals two chromosomes and a selective capacity to utilize plant glucans.</title>
        <authorList>
            <consortium name="NISC Comparative Sequencing Program"/>
            <person name="Wegmann U."/>
            <person name="Louis P."/>
            <person name="Goesmann A."/>
            <person name="Henrissat B."/>
            <person name="Duncan S.H."/>
            <person name="Flint H.J."/>
        </authorList>
    </citation>
    <scope>NUCLEOTIDE SEQUENCE</scope>
    <source>
        <strain evidence="1">CGMCC 1.12707</strain>
    </source>
</reference>
<reference evidence="3" key="2">
    <citation type="submission" date="2016-11" db="EMBL/GenBank/DDBJ databases">
        <authorList>
            <person name="Varghese N."/>
            <person name="Submissions S."/>
        </authorList>
    </citation>
    <scope>NUCLEOTIDE SEQUENCE [LARGE SCALE GENOMIC DNA]</scope>
    <source>
        <strain evidence="3">DSM 27989</strain>
    </source>
</reference>
<reference evidence="4" key="4">
    <citation type="journal article" date="2019" name="Int. J. Syst. Evol. Microbiol.">
        <title>The Global Catalogue of Microorganisms (GCM) 10K type strain sequencing project: providing services to taxonomists for standard genome sequencing and annotation.</title>
        <authorList>
            <consortium name="The Broad Institute Genomics Platform"/>
            <consortium name="The Broad Institute Genome Sequencing Center for Infectious Disease"/>
            <person name="Wu L."/>
            <person name="Ma J."/>
        </authorList>
    </citation>
    <scope>NUCLEOTIDE SEQUENCE [LARGE SCALE GENOMIC DNA]</scope>
    <source>
        <strain evidence="4">CGMCC 1.12707</strain>
    </source>
</reference>
<evidence type="ECO:0000313" key="4">
    <source>
        <dbReference type="Proteomes" id="UP000650994"/>
    </source>
</evidence>
<dbReference type="Proteomes" id="UP000650994">
    <property type="component" value="Unassembled WGS sequence"/>
</dbReference>
<evidence type="ECO:0000313" key="2">
    <source>
        <dbReference type="EMBL" id="SHL25712.1"/>
    </source>
</evidence>
<evidence type="ECO:0000313" key="3">
    <source>
        <dbReference type="Proteomes" id="UP000184120"/>
    </source>
</evidence>
<dbReference type="AlphaFoldDB" id="A0A1M6Z5N7"/>
<accession>A0A1M6Z5N7</accession>
<reference evidence="2" key="3">
    <citation type="submission" date="2016-11" db="EMBL/GenBank/DDBJ databases">
        <authorList>
            <person name="Jaros S."/>
            <person name="Januszkiewicz K."/>
            <person name="Wedrychowicz H."/>
        </authorList>
    </citation>
    <scope>NUCLEOTIDE SEQUENCE [LARGE SCALE GENOMIC DNA]</scope>
    <source>
        <strain evidence="2">DSM 27989</strain>
    </source>
</reference>
<evidence type="ECO:0000313" key="1">
    <source>
        <dbReference type="EMBL" id="GGE87124.1"/>
    </source>
</evidence>
<reference evidence="1" key="5">
    <citation type="submission" date="2024-05" db="EMBL/GenBank/DDBJ databases">
        <authorList>
            <person name="Sun Q."/>
            <person name="Zhou Y."/>
        </authorList>
    </citation>
    <scope>NUCLEOTIDE SEQUENCE</scope>
    <source>
        <strain evidence="1">CGMCC 1.12707</strain>
    </source>
</reference>
<dbReference type="STRING" id="1434701.SAMN05443634_107175"/>
<dbReference type="EMBL" id="FRBH01000007">
    <property type="protein sequence ID" value="SHL25712.1"/>
    <property type="molecule type" value="Genomic_DNA"/>
</dbReference>
<organism evidence="2 3">
    <name type="scientific">Chishuiella changwenlii</name>
    <dbReference type="NCBI Taxonomy" id="1434701"/>
    <lineage>
        <taxon>Bacteria</taxon>
        <taxon>Pseudomonadati</taxon>
        <taxon>Bacteroidota</taxon>
        <taxon>Flavobacteriia</taxon>
        <taxon>Flavobacteriales</taxon>
        <taxon>Weeksellaceae</taxon>
        <taxon>Chishuiella</taxon>
    </lineage>
</organism>
<protein>
    <submittedName>
        <fullName evidence="2">Uncharacterized protein</fullName>
    </submittedName>
</protein>